<dbReference type="Proteomes" id="UP000007887">
    <property type="component" value="Chromosome"/>
</dbReference>
<dbReference type="KEGG" id="sri:SELR_13980"/>
<dbReference type="HOGENOM" id="CLU_2304069_0_0_9"/>
<accession>I0GQR9</accession>
<evidence type="ECO:0000313" key="2">
    <source>
        <dbReference type="Proteomes" id="UP000007887"/>
    </source>
</evidence>
<name>I0GQR9_SELRL</name>
<dbReference type="PATRIC" id="fig|927704.6.peg.1441"/>
<sequence>MDDWSLYEDNQDLLTEELIMAVQAGNRKAEWKLLLIFKSEIIRACSKAARILREECGRPNNGPEPDWMIRMEKALIKGYRSSFRLDYWDEDNFIEKFERQ</sequence>
<reference evidence="1 2" key="1">
    <citation type="submission" date="2011-10" db="EMBL/GenBank/DDBJ databases">
        <title>Whole genome sequence of Selenomonas ruminantium subsp. lactilytica TAM6421.</title>
        <authorList>
            <person name="Oguchi A."/>
            <person name="Ankai A."/>
            <person name="Kaneko J."/>
            <person name="Yamada-Narita S."/>
            <person name="Fukui S."/>
            <person name="Takahashi M."/>
            <person name="Onodera T."/>
            <person name="Kojima S."/>
            <person name="Fushimi T."/>
            <person name="Abe N."/>
            <person name="Kamio Y."/>
            <person name="Yamazaki S."/>
            <person name="Fujita N."/>
        </authorList>
    </citation>
    <scope>NUCLEOTIDE SEQUENCE [LARGE SCALE GENOMIC DNA]</scope>
    <source>
        <strain evidence="2">NBRC 103574 / TAM6421</strain>
    </source>
</reference>
<gene>
    <name evidence="1" type="ordered locus">SELR_13980</name>
</gene>
<dbReference type="AlphaFoldDB" id="I0GQR9"/>
<protein>
    <submittedName>
        <fullName evidence="1">Uncharacterized protein</fullName>
    </submittedName>
</protein>
<proteinExistence type="predicted"/>
<organism evidence="1 2">
    <name type="scientific">Selenomonas ruminantium subsp. lactilytica (strain NBRC 103574 / TAM6421)</name>
    <dbReference type="NCBI Taxonomy" id="927704"/>
    <lineage>
        <taxon>Bacteria</taxon>
        <taxon>Bacillati</taxon>
        <taxon>Bacillota</taxon>
        <taxon>Negativicutes</taxon>
        <taxon>Selenomonadales</taxon>
        <taxon>Selenomonadaceae</taxon>
        <taxon>Selenomonas</taxon>
    </lineage>
</organism>
<evidence type="ECO:0000313" key="1">
    <source>
        <dbReference type="EMBL" id="BAL83106.1"/>
    </source>
</evidence>
<dbReference type="EMBL" id="AP012292">
    <property type="protein sequence ID" value="BAL83106.1"/>
    <property type="molecule type" value="Genomic_DNA"/>
</dbReference>